<dbReference type="EMBL" id="CP112933">
    <property type="protein sequence ID" value="WPY01533.1"/>
    <property type="molecule type" value="Genomic_DNA"/>
</dbReference>
<accession>A0ABZ0UU19</accession>
<dbReference type="InterPro" id="IPR057087">
    <property type="entry name" value="Gp12-like"/>
</dbReference>
<name>A0ABZ0UU19_9RICK</name>
<dbReference type="RefSeq" id="WP_323738925.1">
    <property type="nucleotide sequence ID" value="NZ_CP112933.1"/>
</dbReference>
<protein>
    <recommendedName>
        <fullName evidence="1">Phage neck terminator protein gp12-like domain-containing protein</fullName>
    </recommendedName>
</protein>
<evidence type="ECO:0000313" key="3">
    <source>
        <dbReference type="Proteomes" id="UP001326613"/>
    </source>
</evidence>
<geneLocation type="plasmid" evidence="2 3">
    <name>unnamed1</name>
</geneLocation>
<dbReference type="NCBIfam" id="NF047498">
    <property type="entry name" value="LIC_12616_fam"/>
    <property type="match status" value="1"/>
</dbReference>
<dbReference type="Pfam" id="PF23961">
    <property type="entry name" value="Phage_tail_terminator_9"/>
    <property type="match status" value="1"/>
</dbReference>
<reference evidence="2 3" key="1">
    <citation type="submission" date="2022-10" db="EMBL/GenBank/DDBJ databases">
        <title>Host association and intracellularity evolved multiple times independently in the Rickettsiales.</title>
        <authorList>
            <person name="Castelli M."/>
            <person name="Nardi T."/>
            <person name="Gammuto L."/>
            <person name="Bellinzona G."/>
            <person name="Sabaneyeva E."/>
            <person name="Potekhin A."/>
            <person name="Serra V."/>
            <person name="Petroni G."/>
            <person name="Sassera D."/>
        </authorList>
    </citation>
    <scope>NUCLEOTIDE SEQUENCE [LARGE SCALE GENOMIC DNA]</scope>
    <source>
        <strain evidence="2 3">Kr 154-4</strain>
        <plasmid evidence="2 3">unnamed1</plasmid>
    </source>
</reference>
<sequence>MLISEAYKKLRIFCLKALGDDVFNIISANQHAPRPKKPFITIDIDNCKDVSTFNEFVNVDGVKIFEIQKTIDVTFNAYTDKLFAAEDYLTQIYNMLATELTFEVFGRSLAYLHKLQDVRAASVTVSDKIENRALMELRFNIMQTAQFNTGIIEHVEIIDKITNSNYTI</sequence>
<dbReference type="Proteomes" id="UP001326613">
    <property type="component" value="Plasmid unnamed1"/>
</dbReference>
<feature type="domain" description="Phage neck terminator protein gp12-like" evidence="1">
    <location>
        <begin position="25"/>
        <end position="159"/>
    </location>
</feature>
<evidence type="ECO:0000259" key="1">
    <source>
        <dbReference type="Pfam" id="PF23961"/>
    </source>
</evidence>
<gene>
    <name evidence="2" type="ORF">Trichorick_01446</name>
</gene>
<proteinExistence type="predicted"/>
<organism evidence="2 3">
    <name type="scientific">Candidatus Trichorickettsia mobilis</name>
    <dbReference type="NCBI Taxonomy" id="1346319"/>
    <lineage>
        <taxon>Bacteria</taxon>
        <taxon>Pseudomonadati</taxon>
        <taxon>Pseudomonadota</taxon>
        <taxon>Alphaproteobacteria</taxon>
        <taxon>Rickettsiales</taxon>
        <taxon>Rickettsiaceae</taxon>
        <taxon>Rickettsieae</taxon>
        <taxon>Candidatus Trichorickettsia</taxon>
    </lineage>
</organism>
<evidence type="ECO:0000313" key="2">
    <source>
        <dbReference type="EMBL" id="WPY01533.1"/>
    </source>
</evidence>
<keyword evidence="3" id="KW-1185">Reference proteome</keyword>
<keyword evidence="2" id="KW-0614">Plasmid</keyword>